<dbReference type="InterPro" id="IPR036770">
    <property type="entry name" value="Ankyrin_rpt-contain_sf"/>
</dbReference>
<dbReference type="AlphaFoldDB" id="A0A0G4FSN7"/>
<organism evidence="2">
    <name type="scientific">Chromera velia CCMP2878</name>
    <dbReference type="NCBI Taxonomy" id="1169474"/>
    <lineage>
        <taxon>Eukaryota</taxon>
        <taxon>Sar</taxon>
        <taxon>Alveolata</taxon>
        <taxon>Colpodellida</taxon>
        <taxon>Chromeraceae</taxon>
        <taxon>Chromera</taxon>
    </lineage>
</organism>
<protein>
    <submittedName>
        <fullName evidence="2">Uncharacterized protein</fullName>
    </submittedName>
</protein>
<dbReference type="VEuPathDB" id="CryptoDB:Cvel_18577"/>
<feature type="region of interest" description="Disordered" evidence="1">
    <location>
        <begin position="835"/>
        <end position="867"/>
    </location>
</feature>
<accession>A0A0G4FSN7</accession>
<proteinExistence type="predicted"/>
<reference evidence="2" key="1">
    <citation type="submission" date="2014-11" db="EMBL/GenBank/DDBJ databases">
        <authorList>
            <person name="Otto D Thomas"/>
            <person name="Naeem Raeece"/>
        </authorList>
    </citation>
    <scope>NUCLEOTIDE SEQUENCE</scope>
</reference>
<evidence type="ECO:0000256" key="1">
    <source>
        <dbReference type="SAM" id="MobiDB-lite"/>
    </source>
</evidence>
<dbReference type="SUPFAM" id="SSF48403">
    <property type="entry name" value="Ankyrin repeat"/>
    <property type="match status" value="1"/>
</dbReference>
<evidence type="ECO:0000313" key="2">
    <source>
        <dbReference type="EMBL" id="CEM17728.1"/>
    </source>
</evidence>
<dbReference type="Gene3D" id="1.25.40.20">
    <property type="entry name" value="Ankyrin repeat-containing domain"/>
    <property type="match status" value="1"/>
</dbReference>
<name>A0A0G4FSN7_9ALVE</name>
<dbReference type="PhylomeDB" id="A0A0G4FSN7"/>
<feature type="compositionally biased region" description="Low complexity" evidence="1">
    <location>
        <begin position="844"/>
        <end position="857"/>
    </location>
</feature>
<gene>
    <name evidence="2" type="ORF">Cvel_18577</name>
</gene>
<sequence length="867" mass="96183">MSSLSTSFFGYHDGSWSACLRSVFPSLNRRACNSCGPSESCPVCRVSLCLVLKGVPGTPPVPSTEVGKMLTGHAHENWGSHVFSFFDFPTFLTLLQTFRVRFSFCPNETEEGDDNGGSLGMTFSKRIQEVLTELPVEELCPFIHAFEYNPPPLSPVTPPNDPLVSDVHLTLGDQTPQVFRTVRLSNLWQMCRRHHRNVSAILGGQRLQKHPFFEDFLLGLNVTWVLEKVRQCVPEKSFYFRMLLVLSLIDPELSLLKSSEEIYPQEDAGVRFRRGSRPLLNMGTFRISSALCGKLAHALMRLVALWNNKACACARVQWLGTRGGISGATLTNGVLCAKPERENSYLQVWGTRGGPFEMCVRLGHTDVLAPFLTGKPESLVERRASLGGLSLFQAACKGANPGVLRYMINMMPPEICRQALESKTTDGKGLSVFHICCSTPTADGDETFDELYNAAEELGIDIHSLRDKTGRSVFYACPTTSISYLEKLKKDFDRERDIELVGVRSSLFHFFFPEHLNPIPSTVRTCDGLVSPLFLVGQIKVKSTKDSNSEVRAAYLLIERGADPSVSMKGKGPWFLWMLQGLLKGWSRNRTQTELDTLLASVRGRIDANRASIYLQRDDKEREEEGVNVNLTQASLRQWVASLRAESVEGERNIWRQAFEFLLAEGGQVYPENRQSSHVLLNELTLQHPEVTRMMLQRGADPSVADAKGRNALARVIGGNGRCLQKVGVCNALLGVGPDTQSRDPDELKTLWEERDAEGKSAVDVLPSLFIESFSSDELLRLTESLLDSNVEITPTTAELVATALQRDFDRLPIDLYFSVRNRLTDIVHEGAMRAQREGGGMMPDGAGPPHSAASSANACDGEEGRE</sequence>
<dbReference type="EMBL" id="CDMZ01000605">
    <property type="protein sequence ID" value="CEM17728.1"/>
    <property type="molecule type" value="Genomic_DNA"/>
</dbReference>